<sequence length="238" mass="26388">MAIVQPNLKKFEIKDDPPSLVRCSARVLRQRFNSISTCERYISTGEKIAATTNIEIKKKSTTPYEQDQKEYWLSECGRSQPSCILVPKTPEELSIIVKTLGRNKETFAVNSGGNNPNGNFSSVNGGPLISLKDFNEIKYDEAPGTVKIGAGNRWTHVVKILEPTAAGARIGHVGGGGFILGGKHMYMNTVVQFDVVLASGKIVEAFSSEKVDLFNVPPWRRECLWNRHHLHFKSTQNG</sequence>
<dbReference type="Gene3D" id="3.30.465.10">
    <property type="match status" value="1"/>
</dbReference>
<dbReference type="PROSITE" id="PS51387">
    <property type="entry name" value="FAD_PCMH"/>
    <property type="match status" value="1"/>
</dbReference>
<dbReference type="Pfam" id="PF01565">
    <property type="entry name" value="FAD_binding_4"/>
    <property type="match status" value="1"/>
</dbReference>
<dbReference type="SUPFAM" id="SSF56176">
    <property type="entry name" value="FAD-binding/transporter-associated domain-like"/>
    <property type="match status" value="1"/>
</dbReference>
<dbReference type="KEGG" id="pbn:PADG_05501"/>
<dbReference type="PANTHER" id="PTHR42973:SF13">
    <property type="entry name" value="FAD-BINDING PCMH-TYPE DOMAIN-CONTAINING PROTEIN"/>
    <property type="match status" value="1"/>
</dbReference>
<evidence type="ECO:0000256" key="1">
    <source>
        <dbReference type="ARBA" id="ARBA00005466"/>
    </source>
</evidence>
<dbReference type="VEuPathDB" id="FungiDB:PADG_05501"/>
<dbReference type="GO" id="GO:0071949">
    <property type="term" value="F:FAD binding"/>
    <property type="evidence" value="ECO:0007669"/>
    <property type="project" value="InterPro"/>
</dbReference>
<evidence type="ECO:0000313" key="7">
    <source>
        <dbReference type="Proteomes" id="UP000001628"/>
    </source>
</evidence>
<evidence type="ECO:0000256" key="3">
    <source>
        <dbReference type="ARBA" id="ARBA00022827"/>
    </source>
</evidence>
<protein>
    <recommendedName>
        <fullName evidence="5">FAD-binding PCMH-type domain-containing protein</fullName>
    </recommendedName>
</protein>
<dbReference type="PANTHER" id="PTHR42973">
    <property type="entry name" value="BINDING OXIDOREDUCTASE, PUTATIVE (AFU_ORTHOLOGUE AFUA_1G17690)-RELATED"/>
    <property type="match status" value="1"/>
</dbReference>
<accession>C1GE15</accession>
<dbReference type="GO" id="GO:0016491">
    <property type="term" value="F:oxidoreductase activity"/>
    <property type="evidence" value="ECO:0007669"/>
    <property type="project" value="UniProtKB-KW"/>
</dbReference>
<dbReference type="HOGENOM" id="CLU_1166158_0_0_1"/>
<dbReference type="InParanoid" id="C1GE15"/>
<keyword evidence="4" id="KW-0560">Oxidoreductase</keyword>
<keyword evidence="7" id="KW-1185">Reference proteome</keyword>
<gene>
    <name evidence="6" type="ORF">PADG_05501</name>
</gene>
<organism evidence="6 7">
    <name type="scientific">Paracoccidioides brasiliensis (strain Pb18)</name>
    <dbReference type="NCBI Taxonomy" id="502780"/>
    <lineage>
        <taxon>Eukaryota</taxon>
        <taxon>Fungi</taxon>
        <taxon>Dikarya</taxon>
        <taxon>Ascomycota</taxon>
        <taxon>Pezizomycotina</taxon>
        <taxon>Eurotiomycetes</taxon>
        <taxon>Eurotiomycetidae</taxon>
        <taxon>Onygenales</taxon>
        <taxon>Ajellomycetaceae</taxon>
        <taxon>Paracoccidioides</taxon>
    </lineage>
</organism>
<dbReference type="RefSeq" id="XP_010761029.1">
    <property type="nucleotide sequence ID" value="XM_010762727.1"/>
</dbReference>
<evidence type="ECO:0000256" key="4">
    <source>
        <dbReference type="ARBA" id="ARBA00023002"/>
    </source>
</evidence>
<dbReference type="InterPro" id="IPR036318">
    <property type="entry name" value="FAD-bd_PCMH-like_sf"/>
</dbReference>
<comment type="similarity">
    <text evidence="1">Belongs to the oxygen-dependent FAD-linked oxidoreductase family.</text>
</comment>
<evidence type="ECO:0000259" key="5">
    <source>
        <dbReference type="PROSITE" id="PS51387"/>
    </source>
</evidence>
<evidence type="ECO:0000256" key="2">
    <source>
        <dbReference type="ARBA" id="ARBA00022630"/>
    </source>
</evidence>
<reference evidence="6 7" key="1">
    <citation type="journal article" date="2011" name="PLoS Genet.">
        <title>Comparative genomic analysis of human fungal pathogens causing paracoccidioidomycosis.</title>
        <authorList>
            <person name="Desjardins C.A."/>
            <person name="Champion M.D."/>
            <person name="Holder J.W."/>
            <person name="Muszewska A."/>
            <person name="Goldberg J."/>
            <person name="Bailao A.M."/>
            <person name="Brigido M.M."/>
            <person name="Ferreira M.E."/>
            <person name="Garcia A.M."/>
            <person name="Grynberg M."/>
            <person name="Gujja S."/>
            <person name="Heiman D.I."/>
            <person name="Henn M.R."/>
            <person name="Kodira C.D."/>
            <person name="Leon-Narvaez H."/>
            <person name="Longo L.V."/>
            <person name="Ma L.J."/>
            <person name="Malavazi I."/>
            <person name="Matsuo A.L."/>
            <person name="Morais F.V."/>
            <person name="Pereira M."/>
            <person name="Rodriguez-Brito S."/>
            <person name="Sakthikumar S."/>
            <person name="Salem-Izacc S.M."/>
            <person name="Sykes S.M."/>
            <person name="Teixeira M.M."/>
            <person name="Vallejo M.C."/>
            <person name="Walter M.E."/>
            <person name="Yandava C."/>
            <person name="Young S."/>
            <person name="Zeng Q."/>
            <person name="Zucker J."/>
            <person name="Felipe M.S."/>
            <person name="Goldman G.H."/>
            <person name="Haas B.J."/>
            <person name="McEwen J.G."/>
            <person name="Nino-Vega G."/>
            <person name="Puccia R."/>
            <person name="San-Blas G."/>
            <person name="Soares C.M."/>
            <person name="Birren B.W."/>
            <person name="Cuomo C.A."/>
        </authorList>
    </citation>
    <scope>NUCLEOTIDE SEQUENCE [LARGE SCALE GENOMIC DNA]</scope>
    <source>
        <strain evidence="6 7">Pb18</strain>
    </source>
</reference>
<dbReference type="OrthoDB" id="2151789at2759"/>
<feature type="domain" description="FAD-binding PCMH-type" evidence="5">
    <location>
        <begin position="77"/>
        <end position="238"/>
    </location>
</feature>
<keyword evidence="3" id="KW-0274">FAD</keyword>
<dbReference type="EMBL" id="KN275962">
    <property type="protein sequence ID" value="EEH49422.1"/>
    <property type="molecule type" value="Genomic_DNA"/>
</dbReference>
<keyword evidence="2" id="KW-0285">Flavoprotein</keyword>
<evidence type="ECO:0000313" key="6">
    <source>
        <dbReference type="EMBL" id="EEH49422.1"/>
    </source>
</evidence>
<dbReference type="GeneID" id="22584420"/>
<name>C1GE15_PARBD</name>
<dbReference type="Proteomes" id="UP000001628">
    <property type="component" value="Unassembled WGS sequence"/>
</dbReference>
<dbReference type="InterPro" id="IPR006094">
    <property type="entry name" value="Oxid_FAD_bind_N"/>
</dbReference>
<dbReference type="InterPro" id="IPR050416">
    <property type="entry name" value="FAD-linked_Oxidoreductase"/>
</dbReference>
<dbReference type="InterPro" id="IPR016169">
    <property type="entry name" value="FAD-bd_PCMH_sub2"/>
</dbReference>
<dbReference type="eggNOG" id="KOG1231">
    <property type="taxonomic scope" value="Eukaryota"/>
</dbReference>
<dbReference type="InterPro" id="IPR016166">
    <property type="entry name" value="FAD-bd_PCMH"/>
</dbReference>
<dbReference type="AlphaFoldDB" id="C1GE15"/>
<proteinExistence type="inferred from homology"/>